<sequence>MNVWREGRTFVSMLERKQHLLSGDIVKVRNTIAQIKQHIALQYKEHEEINQKIKNLTPSGVTSRSEIYQRIRRQGTLLSQQQNIIQKINQLESERSDNEQMLQHHLEAMILLDKRHHKMSGYLQEIRKMHLRRRANNRENEVQEMAGHVSKNH</sequence>
<dbReference type="OrthoDB" id="6434541at2"/>
<dbReference type="Pfam" id="PF02090">
    <property type="entry name" value="SPAM"/>
    <property type="match status" value="1"/>
</dbReference>
<dbReference type="InterPro" id="IPR002954">
    <property type="entry name" value="Salm_SPAgM"/>
</dbReference>
<accession>A0A3N6SJJ7</accession>
<gene>
    <name evidence="1" type="ORF">EB241_07125</name>
</gene>
<name>A0A3N6SJJ7_9GAMM</name>
<comment type="caution">
    <text evidence="1">The sequence shown here is derived from an EMBL/GenBank/DDBJ whole genome shotgun (WGS) entry which is preliminary data.</text>
</comment>
<protein>
    <submittedName>
        <fullName evidence="1">Type III secretion system protein</fullName>
    </submittedName>
</protein>
<organism evidence="1 2">
    <name type="scientific">Erwinia psidii</name>
    <dbReference type="NCBI Taxonomy" id="69224"/>
    <lineage>
        <taxon>Bacteria</taxon>
        <taxon>Pseudomonadati</taxon>
        <taxon>Pseudomonadota</taxon>
        <taxon>Gammaproteobacteria</taxon>
        <taxon>Enterobacterales</taxon>
        <taxon>Erwiniaceae</taxon>
        <taxon>Erwinia</taxon>
    </lineage>
</organism>
<dbReference type="RefSeq" id="WP_124232474.1">
    <property type="nucleotide sequence ID" value="NZ_RHHM01000004.1"/>
</dbReference>
<dbReference type="AlphaFoldDB" id="A0A3N6SJJ7"/>
<proteinExistence type="predicted"/>
<reference evidence="1 2" key="1">
    <citation type="submission" date="2018-10" db="EMBL/GenBank/DDBJ databases">
        <title>Draft genome sequence for the type isolate of Erwinia psidii, agent causal of bacterial blight in guava (Psidium guajava) and wilt and die-back of Eucalyptus spp.</title>
        <authorList>
            <person name="Hermenegildo P.S."/>
            <person name="Santos S.A."/>
            <person name="Guimaraes L.M.S."/>
            <person name="Vidigal P.M.P."/>
            <person name="Pereira I.C."/>
            <person name="Badel J.L."/>
            <person name="Alfenas-Zerbini P."/>
            <person name="Ferreira M.A.S.V."/>
            <person name="Alfenas A.C."/>
        </authorList>
    </citation>
    <scope>NUCLEOTIDE SEQUENCE [LARGE SCALE GENOMIC DNA]</scope>
    <source>
        <strain evidence="1 2">IBSBF 435</strain>
    </source>
</reference>
<keyword evidence="2" id="KW-1185">Reference proteome</keyword>
<dbReference type="Proteomes" id="UP000279457">
    <property type="component" value="Unassembled WGS sequence"/>
</dbReference>
<evidence type="ECO:0000313" key="2">
    <source>
        <dbReference type="Proteomes" id="UP000279457"/>
    </source>
</evidence>
<dbReference type="EMBL" id="RHHM01000004">
    <property type="protein sequence ID" value="RQM38951.1"/>
    <property type="molecule type" value="Genomic_DNA"/>
</dbReference>
<evidence type="ECO:0000313" key="1">
    <source>
        <dbReference type="EMBL" id="RQM38951.1"/>
    </source>
</evidence>